<proteinExistence type="inferred from homology"/>
<dbReference type="PANTHER" id="PTHR21485">
    <property type="entry name" value="HAD SUPERFAMILY MEMBERS CMAS AND KDSC"/>
    <property type="match status" value="1"/>
</dbReference>
<protein>
    <submittedName>
        <fullName evidence="7">3-deoxy-D-manno-octulosonate 8-phosphate phosphatase KdsC</fullName>
        <ecNumber evidence="7">3.1.3.45</ecNumber>
    </submittedName>
</protein>
<dbReference type="SFLD" id="SFLDG01136">
    <property type="entry name" value="C1.6:_Phosphoserine_Phosphatas"/>
    <property type="match status" value="1"/>
</dbReference>
<dbReference type="EMBL" id="CAKLPZ010000004">
    <property type="protein sequence ID" value="CAH1002164.1"/>
    <property type="molecule type" value="Genomic_DNA"/>
</dbReference>
<gene>
    <name evidence="7" type="primary">kdsC</name>
    <name evidence="7" type="ORF">LEM8419_03081</name>
</gene>
<dbReference type="PIRSF" id="PIRSF006118">
    <property type="entry name" value="KDO8-P_Ptase"/>
    <property type="match status" value="1"/>
</dbReference>
<dbReference type="InterPro" id="IPR023214">
    <property type="entry name" value="HAD_sf"/>
</dbReference>
<evidence type="ECO:0000256" key="3">
    <source>
        <dbReference type="ARBA" id="ARBA00011881"/>
    </source>
</evidence>
<evidence type="ECO:0000256" key="2">
    <source>
        <dbReference type="ARBA" id="ARBA00005893"/>
    </source>
</evidence>
<evidence type="ECO:0000313" key="8">
    <source>
        <dbReference type="Proteomes" id="UP000837803"/>
    </source>
</evidence>
<evidence type="ECO:0000313" key="7">
    <source>
        <dbReference type="EMBL" id="CAH1002164.1"/>
    </source>
</evidence>
<dbReference type="NCBIfam" id="TIGR01670">
    <property type="entry name" value="KdsC-phosphatas"/>
    <property type="match status" value="1"/>
</dbReference>
<keyword evidence="6" id="KW-0460">Magnesium</keyword>
<organism evidence="7 8">
    <name type="scientific">Neolewinella maritima</name>
    <dbReference type="NCBI Taxonomy" id="1383882"/>
    <lineage>
        <taxon>Bacteria</taxon>
        <taxon>Pseudomonadati</taxon>
        <taxon>Bacteroidota</taxon>
        <taxon>Saprospiria</taxon>
        <taxon>Saprospirales</taxon>
        <taxon>Lewinellaceae</taxon>
        <taxon>Neolewinella</taxon>
    </lineage>
</organism>
<dbReference type="EC" id="3.1.3.45" evidence="7"/>
<reference evidence="7" key="1">
    <citation type="submission" date="2021-12" db="EMBL/GenBank/DDBJ databases">
        <authorList>
            <person name="Rodrigo-Torres L."/>
            <person name="Arahal R. D."/>
            <person name="Lucena T."/>
        </authorList>
    </citation>
    <scope>NUCLEOTIDE SEQUENCE</scope>
    <source>
        <strain evidence="7">CECT 8419</strain>
    </source>
</reference>
<dbReference type="SUPFAM" id="SSF56784">
    <property type="entry name" value="HAD-like"/>
    <property type="match status" value="1"/>
</dbReference>
<dbReference type="SFLD" id="SFLDG01138">
    <property type="entry name" value="C1.6.2:_Deoxy-d-mannose-octulo"/>
    <property type="match status" value="1"/>
</dbReference>
<dbReference type="InterPro" id="IPR036412">
    <property type="entry name" value="HAD-like_sf"/>
</dbReference>
<evidence type="ECO:0000256" key="5">
    <source>
        <dbReference type="ARBA" id="ARBA00022801"/>
    </source>
</evidence>
<name>A0ABN8F6G8_9BACT</name>
<accession>A0ABN8F6G8</accession>
<comment type="cofactor">
    <cofactor evidence="1">
        <name>Mg(2+)</name>
        <dbReference type="ChEBI" id="CHEBI:18420"/>
    </cofactor>
</comment>
<comment type="caution">
    <text evidence="7">The sequence shown here is derived from an EMBL/GenBank/DDBJ whole genome shotgun (WGS) entry which is preliminary data.</text>
</comment>
<dbReference type="InterPro" id="IPR050793">
    <property type="entry name" value="CMP-NeuNAc_synthase"/>
</dbReference>
<dbReference type="InterPro" id="IPR010023">
    <property type="entry name" value="KdsC_fam"/>
</dbReference>
<evidence type="ECO:0000256" key="6">
    <source>
        <dbReference type="ARBA" id="ARBA00022842"/>
    </source>
</evidence>
<dbReference type="GO" id="GO:0019143">
    <property type="term" value="F:3-deoxy-manno-octulosonate-8-phosphatase activity"/>
    <property type="evidence" value="ECO:0007669"/>
    <property type="project" value="UniProtKB-EC"/>
</dbReference>
<sequence length="176" mass="19488">MNELERFHEVSTFIFDVDGVLTDSQLLVLEDGSLLRQMNVRDGYAIKRALDVGYKVCVITGGKSLGVVERLQGLGVVDVYYGVQDKVEAYREFMDLYELDDAGVLYMGDDVPDYEVMRLVGFPTCPLDACPEILSLAKYVSNKGGGAGAVRDVIERTLRVKGLWLPGSEEEVPRSV</sequence>
<evidence type="ECO:0000256" key="1">
    <source>
        <dbReference type="ARBA" id="ARBA00001946"/>
    </source>
</evidence>
<dbReference type="SFLD" id="SFLDS00003">
    <property type="entry name" value="Haloacid_Dehalogenase"/>
    <property type="match status" value="1"/>
</dbReference>
<dbReference type="RefSeq" id="WP_238752021.1">
    <property type="nucleotide sequence ID" value="NZ_CAKLPZ010000004.1"/>
</dbReference>
<comment type="subunit">
    <text evidence="3">Homotetramer.</text>
</comment>
<keyword evidence="5 7" id="KW-0378">Hydrolase</keyword>
<comment type="similarity">
    <text evidence="2">Belongs to the KdsC family.</text>
</comment>
<dbReference type="Gene3D" id="3.40.50.1000">
    <property type="entry name" value="HAD superfamily/HAD-like"/>
    <property type="match status" value="1"/>
</dbReference>
<keyword evidence="8" id="KW-1185">Reference proteome</keyword>
<keyword evidence="4" id="KW-0479">Metal-binding</keyword>
<dbReference type="Proteomes" id="UP000837803">
    <property type="component" value="Unassembled WGS sequence"/>
</dbReference>
<dbReference type="PANTHER" id="PTHR21485:SF3">
    <property type="entry name" value="N-ACYLNEURAMINATE CYTIDYLYLTRANSFERASE"/>
    <property type="match status" value="1"/>
</dbReference>
<evidence type="ECO:0000256" key="4">
    <source>
        <dbReference type="ARBA" id="ARBA00022723"/>
    </source>
</evidence>